<protein>
    <submittedName>
        <fullName evidence="1">Uncharacterized protein</fullName>
    </submittedName>
</protein>
<proteinExistence type="predicted"/>
<sequence length="170" mass="20246">MNNTEEKLESIEDVLQQLVISINRFSQQEVKRQGETKIPDYTERLDQIYKGLAELKQENPRTELHQLIEQLKKLKSEPRTVKQHRLLLFPETNQGQYYKIVFGRLLPWGLLFVSASYCFSLGQKALEVWKIKDYNERADQYVNAWLYMDEHAENKAIKKRMAEAWQKANR</sequence>
<dbReference type="RefSeq" id="WP_109414021.1">
    <property type="nucleotide sequence ID" value="NZ_QEAS01000001.1"/>
</dbReference>
<dbReference type="Proteomes" id="UP000245647">
    <property type="component" value="Unassembled WGS sequence"/>
</dbReference>
<dbReference type="EMBL" id="QEAS01000001">
    <property type="protein sequence ID" value="PWG82602.1"/>
    <property type="molecule type" value="Genomic_DNA"/>
</dbReference>
<gene>
    <name evidence="1" type="ORF">DDR33_01705</name>
</gene>
<keyword evidence="2" id="KW-1185">Reference proteome</keyword>
<reference evidence="1 2" key="1">
    <citation type="submission" date="2018-04" db="EMBL/GenBank/DDBJ databases">
        <title>Pedobacter chongqingensis sp. nov., isolated from a rottenly hemp rope.</title>
        <authorList>
            <person name="Cai Y."/>
        </authorList>
    </citation>
    <scope>NUCLEOTIDE SEQUENCE [LARGE SCALE GENOMIC DNA]</scope>
    <source>
        <strain evidence="1 2">FJ4-8</strain>
    </source>
</reference>
<dbReference type="OrthoDB" id="680456at2"/>
<comment type="caution">
    <text evidence="1">The sequence shown here is derived from an EMBL/GenBank/DDBJ whole genome shotgun (WGS) entry which is preliminary data.</text>
</comment>
<organism evidence="1 2">
    <name type="scientific">Pararcticibacter amylolyticus</name>
    <dbReference type="NCBI Taxonomy" id="2173175"/>
    <lineage>
        <taxon>Bacteria</taxon>
        <taxon>Pseudomonadati</taxon>
        <taxon>Bacteroidota</taxon>
        <taxon>Sphingobacteriia</taxon>
        <taxon>Sphingobacteriales</taxon>
        <taxon>Sphingobacteriaceae</taxon>
        <taxon>Pararcticibacter</taxon>
    </lineage>
</organism>
<dbReference type="AlphaFoldDB" id="A0A2U2PMU9"/>
<evidence type="ECO:0000313" key="1">
    <source>
        <dbReference type="EMBL" id="PWG82602.1"/>
    </source>
</evidence>
<evidence type="ECO:0000313" key="2">
    <source>
        <dbReference type="Proteomes" id="UP000245647"/>
    </source>
</evidence>
<name>A0A2U2PMU9_9SPHI</name>
<accession>A0A2U2PMU9</accession>